<proteinExistence type="predicted"/>
<reference evidence="1" key="1">
    <citation type="journal article" date="2014" name="Front. Microbiol.">
        <title>High frequency of phylogenetically diverse reductive dehalogenase-homologous genes in deep subseafloor sedimentary metagenomes.</title>
        <authorList>
            <person name="Kawai M."/>
            <person name="Futagami T."/>
            <person name="Toyoda A."/>
            <person name="Takaki Y."/>
            <person name="Nishi S."/>
            <person name="Hori S."/>
            <person name="Arai W."/>
            <person name="Tsubouchi T."/>
            <person name="Morono Y."/>
            <person name="Uchiyama I."/>
            <person name="Ito T."/>
            <person name="Fujiyama A."/>
            <person name="Inagaki F."/>
            <person name="Takami H."/>
        </authorList>
    </citation>
    <scope>NUCLEOTIDE SEQUENCE</scope>
    <source>
        <strain evidence="1">Expedition CK06-06</strain>
    </source>
</reference>
<accession>X0VTW0</accession>
<feature type="non-terminal residue" evidence="1">
    <location>
        <position position="1"/>
    </location>
</feature>
<organism evidence="1">
    <name type="scientific">marine sediment metagenome</name>
    <dbReference type="NCBI Taxonomy" id="412755"/>
    <lineage>
        <taxon>unclassified sequences</taxon>
        <taxon>metagenomes</taxon>
        <taxon>ecological metagenomes</taxon>
    </lineage>
</organism>
<sequence>KIVMTDKDAVDAFMGVCEDALNPGPMELLQSLAEATDELTDLAISEVEAGNISPNHTAGMTNALDLKFRNSVEKGYSVAIVLGKPEEESTENLREVLREDFEEVLHHVFGQCLSGIASSWPDGDKSEFVATLAKDGKFRNSICSALCTLKICLEVLDEQKAKEKDNE</sequence>
<protein>
    <submittedName>
        <fullName evidence="1">Uncharacterized protein</fullName>
    </submittedName>
</protein>
<dbReference type="EMBL" id="BARS01035716">
    <property type="protein sequence ID" value="GAG21700.1"/>
    <property type="molecule type" value="Genomic_DNA"/>
</dbReference>
<name>X0VTW0_9ZZZZ</name>
<evidence type="ECO:0000313" key="1">
    <source>
        <dbReference type="EMBL" id="GAG21700.1"/>
    </source>
</evidence>
<comment type="caution">
    <text evidence="1">The sequence shown here is derived from an EMBL/GenBank/DDBJ whole genome shotgun (WGS) entry which is preliminary data.</text>
</comment>
<gene>
    <name evidence="1" type="ORF">S01H1_54997</name>
</gene>
<dbReference type="AlphaFoldDB" id="X0VTW0"/>